<protein>
    <submittedName>
        <fullName evidence="1">Uncharacterized protein</fullName>
    </submittedName>
</protein>
<accession>A0A0D3GZD6</accession>
<dbReference type="AlphaFoldDB" id="A0A0D3GZD6"/>
<dbReference type="Gramene" id="OBART08G11960.1">
    <property type="protein sequence ID" value="OBART08G11960.1"/>
    <property type="gene ID" value="OBART08G11960"/>
</dbReference>
<dbReference type="Proteomes" id="UP000026960">
    <property type="component" value="Chromosome 8"/>
</dbReference>
<reference evidence="1" key="1">
    <citation type="journal article" date="2009" name="Rice">
        <title>De Novo Next Generation Sequencing of Plant Genomes.</title>
        <authorList>
            <person name="Rounsley S."/>
            <person name="Marri P.R."/>
            <person name="Yu Y."/>
            <person name="He R."/>
            <person name="Sisneros N."/>
            <person name="Goicoechea J.L."/>
            <person name="Lee S.J."/>
            <person name="Angelova A."/>
            <person name="Kudrna D."/>
            <person name="Luo M."/>
            <person name="Affourtit J."/>
            <person name="Desany B."/>
            <person name="Knight J."/>
            <person name="Niazi F."/>
            <person name="Egholm M."/>
            <person name="Wing R.A."/>
        </authorList>
    </citation>
    <scope>NUCLEOTIDE SEQUENCE [LARGE SCALE GENOMIC DNA]</scope>
    <source>
        <strain evidence="1">cv. IRGC 105608</strain>
    </source>
</reference>
<keyword evidence="2" id="KW-1185">Reference proteome</keyword>
<reference evidence="1" key="2">
    <citation type="submission" date="2015-03" db="UniProtKB">
        <authorList>
            <consortium name="EnsemblPlants"/>
        </authorList>
    </citation>
    <scope>IDENTIFICATION</scope>
</reference>
<dbReference type="HOGENOM" id="CLU_1463572_0_0_1"/>
<evidence type="ECO:0000313" key="2">
    <source>
        <dbReference type="Proteomes" id="UP000026960"/>
    </source>
</evidence>
<dbReference type="EnsemblPlants" id="OBART08G11960.1">
    <property type="protein sequence ID" value="OBART08G11960.1"/>
    <property type="gene ID" value="OBART08G11960"/>
</dbReference>
<sequence>MRLCRRVGRVAMEQGVMSGCGKQAAEATDGLHLHLLYQEHAAPHSFATPKNLGEAERDGNCNSSTSSGCWHHCRTGTAHTSITRRSTPLPVCMALPAGCRRASEWMVRCARQRVGEGVRLDNGLADRDWYLPSNIVVDVGLELALREPLHLSTKRTRCWSRAGSEKPRLLYPGPSCKQLQSYTVFSEKFGIDMVHYATWVIKTRP</sequence>
<proteinExistence type="predicted"/>
<name>A0A0D3GZD6_9ORYZ</name>
<evidence type="ECO:0000313" key="1">
    <source>
        <dbReference type="EnsemblPlants" id="OBART08G11960.1"/>
    </source>
</evidence>
<organism evidence="1">
    <name type="scientific">Oryza barthii</name>
    <dbReference type="NCBI Taxonomy" id="65489"/>
    <lineage>
        <taxon>Eukaryota</taxon>
        <taxon>Viridiplantae</taxon>
        <taxon>Streptophyta</taxon>
        <taxon>Embryophyta</taxon>
        <taxon>Tracheophyta</taxon>
        <taxon>Spermatophyta</taxon>
        <taxon>Magnoliopsida</taxon>
        <taxon>Liliopsida</taxon>
        <taxon>Poales</taxon>
        <taxon>Poaceae</taxon>
        <taxon>BOP clade</taxon>
        <taxon>Oryzoideae</taxon>
        <taxon>Oryzeae</taxon>
        <taxon>Oryzinae</taxon>
        <taxon>Oryza</taxon>
    </lineage>
</organism>
<dbReference type="PaxDb" id="65489-OBART08G11960.1"/>